<dbReference type="CDD" id="cd01949">
    <property type="entry name" value="GGDEF"/>
    <property type="match status" value="1"/>
</dbReference>
<gene>
    <name evidence="5" type="ORF">DMY87_09130</name>
</gene>
<dbReference type="SMART" id="SM00052">
    <property type="entry name" value="EAL"/>
    <property type="match status" value="1"/>
</dbReference>
<feature type="domain" description="GGDEF" evidence="4">
    <location>
        <begin position="417"/>
        <end position="546"/>
    </location>
</feature>
<dbReference type="SUPFAM" id="SSF55073">
    <property type="entry name" value="Nucleotide cyclase"/>
    <property type="match status" value="1"/>
</dbReference>
<evidence type="ECO:0000259" key="4">
    <source>
        <dbReference type="PROSITE" id="PS50887"/>
    </source>
</evidence>
<evidence type="ECO:0000313" key="5">
    <source>
        <dbReference type="EMBL" id="PYB75572.1"/>
    </source>
</evidence>
<dbReference type="InterPro" id="IPR029787">
    <property type="entry name" value="Nucleotide_cyclase"/>
</dbReference>
<dbReference type="InterPro" id="IPR035919">
    <property type="entry name" value="EAL_sf"/>
</dbReference>
<evidence type="ECO:0000256" key="1">
    <source>
        <dbReference type="SAM" id="MobiDB-lite"/>
    </source>
</evidence>
<dbReference type="Pfam" id="PF05228">
    <property type="entry name" value="CHASE4"/>
    <property type="match status" value="1"/>
</dbReference>
<dbReference type="Proteomes" id="UP000247536">
    <property type="component" value="Unassembled WGS sequence"/>
</dbReference>
<dbReference type="InterPro" id="IPR043128">
    <property type="entry name" value="Rev_trsase/Diguanyl_cyclase"/>
</dbReference>
<dbReference type="NCBIfam" id="TIGR00254">
    <property type="entry name" value="GGDEF"/>
    <property type="match status" value="1"/>
</dbReference>
<feature type="region of interest" description="Disordered" evidence="1">
    <location>
        <begin position="47"/>
        <end position="68"/>
    </location>
</feature>
<dbReference type="SMART" id="SM00267">
    <property type="entry name" value="GGDEF"/>
    <property type="match status" value="1"/>
</dbReference>
<sequence>MLLISSSCTISSIDGGRRRQIEKLQSQPTRSTSKSCRYIAISHGVLAPGNRSADAPPTQKPAAPINTIPKAFPDKPIPAALFADMMSPAVLADMQWPPKTLVVPMAVEIRSPRQARQVVLAAISVLAILASIAALSAHVVVTMRDAANGIDEKRSLDAVASAVSSIKKRMAVTTRDNAIWDDAYKAIGSPDTQTWIHENWGTTSEDYPLYDGVVVLDPDGRKVSAYVKGMTFDALTAFGPNLVRQSLDAAKTPSTNARVGFFLLSGQITMVSTLAIQPYYGKAQTPFYTLTYFKGLTPDYIAGIADDFQVKGLSIHKDRIPGQLDYPIIDTNGQPLAYLTWPKLDPGTAIYERVFPQLITLAVLFAIFVFLVIDHSRSELRRESARAAEATRDATHDHLTGLLNRAGFIHAISGAPAGSIVHLIDLDGFKAVNDAWGHAVGDKLIRMVGETLETVDDRVSAIARMGGDEFALIHPDDVDANRVGARIVHLLKQPFAIDGRTVEVGASVGFTSLPAETTPLEVVRRADVTLYHAKESGRGQTAAYSAELDLERENLALAEQRLKAAIANDEIEVVFQPLTSSVSGAILGVEALARWMPPTGPVSPDIFIPLAERSGLIDQLSQKVFETAMRAVTDWPHIDLSLNVSPLQLCNPNFADEMKDLLSRLAFDPRRLILEVTEGVFISKPDRARRSITALHAIGARFAMDDFGTGHASIGTLRQFGFDKVKIDRSLISGGNDAILKATIQLAAALDIPVTAEGIETDAQARFAREAGCELLQGYLIGKPMSLARLRERLEPATPTAKRA</sequence>
<dbReference type="Gene3D" id="3.30.70.270">
    <property type="match status" value="1"/>
</dbReference>
<evidence type="ECO:0000259" key="3">
    <source>
        <dbReference type="PROSITE" id="PS50883"/>
    </source>
</evidence>
<dbReference type="InterPro" id="IPR052155">
    <property type="entry name" value="Biofilm_reg_signaling"/>
</dbReference>
<dbReference type="Pfam" id="PF00990">
    <property type="entry name" value="GGDEF"/>
    <property type="match status" value="1"/>
</dbReference>
<dbReference type="EMBL" id="QJRY01000002">
    <property type="protein sequence ID" value="PYB75572.1"/>
    <property type="molecule type" value="Genomic_DNA"/>
</dbReference>
<dbReference type="SUPFAM" id="SSF141868">
    <property type="entry name" value="EAL domain-like"/>
    <property type="match status" value="1"/>
</dbReference>
<feature type="domain" description="EAL" evidence="3">
    <location>
        <begin position="555"/>
        <end position="798"/>
    </location>
</feature>
<dbReference type="InterPro" id="IPR000160">
    <property type="entry name" value="GGDEF_dom"/>
</dbReference>
<accession>A0ABX5NYU6</accession>
<dbReference type="InterPro" id="IPR001633">
    <property type="entry name" value="EAL_dom"/>
</dbReference>
<reference evidence="5 6" key="1">
    <citation type="submission" date="2018-06" db="EMBL/GenBank/DDBJ databases">
        <title>Rhizobium wuzhouense sp. nov., isolated from roots of Oryza officinalis.</title>
        <authorList>
            <person name="Yuan T."/>
        </authorList>
    </citation>
    <scope>NUCLEOTIDE SEQUENCE [LARGE SCALE GENOMIC DNA]</scope>
    <source>
        <strain evidence="5 6">W44</strain>
    </source>
</reference>
<dbReference type="PROSITE" id="PS50887">
    <property type="entry name" value="GGDEF"/>
    <property type="match status" value="1"/>
</dbReference>
<evidence type="ECO:0000256" key="2">
    <source>
        <dbReference type="SAM" id="Phobius"/>
    </source>
</evidence>
<dbReference type="PANTHER" id="PTHR44757:SF2">
    <property type="entry name" value="BIOFILM ARCHITECTURE MAINTENANCE PROTEIN MBAA"/>
    <property type="match status" value="1"/>
</dbReference>
<feature type="transmembrane region" description="Helical" evidence="2">
    <location>
        <begin position="118"/>
        <end position="141"/>
    </location>
</feature>
<proteinExistence type="predicted"/>
<dbReference type="PANTHER" id="PTHR44757">
    <property type="entry name" value="DIGUANYLATE CYCLASE DGCP"/>
    <property type="match status" value="1"/>
</dbReference>
<keyword evidence="6" id="KW-1185">Reference proteome</keyword>
<feature type="transmembrane region" description="Helical" evidence="2">
    <location>
        <begin position="354"/>
        <end position="373"/>
    </location>
</feature>
<keyword evidence="2" id="KW-0472">Membrane</keyword>
<comment type="caution">
    <text evidence="5">The sequence shown here is derived from an EMBL/GenBank/DDBJ whole genome shotgun (WGS) entry which is preliminary data.</text>
</comment>
<dbReference type="Gene3D" id="3.20.20.450">
    <property type="entry name" value="EAL domain"/>
    <property type="match status" value="1"/>
</dbReference>
<dbReference type="PROSITE" id="PS50883">
    <property type="entry name" value="EAL"/>
    <property type="match status" value="1"/>
</dbReference>
<dbReference type="Pfam" id="PF00563">
    <property type="entry name" value="EAL"/>
    <property type="match status" value="1"/>
</dbReference>
<organism evidence="5 6">
    <name type="scientific">Rhizobium wuzhouense</name>
    <dbReference type="NCBI Taxonomy" id="1986026"/>
    <lineage>
        <taxon>Bacteria</taxon>
        <taxon>Pseudomonadati</taxon>
        <taxon>Pseudomonadota</taxon>
        <taxon>Alphaproteobacteria</taxon>
        <taxon>Hyphomicrobiales</taxon>
        <taxon>Rhizobiaceae</taxon>
        <taxon>Rhizobium/Agrobacterium group</taxon>
        <taxon>Rhizobium</taxon>
    </lineage>
</organism>
<name>A0ABX5NYU6_9HYPH</name>
<keyword evidence="2" id="KW-1133">Transmembrane helix</keyword>
<dbReference type="InterPro" id="IPR007892">
    <property type="entry name" value="CHASE4"/>
</dbReference>
<dbReference type="CDD" id="cd01948">
    <property type="entry name" value="EAL"/>
    <property type="match status" value="1"/>
</dbReference>
<evidence type="ECO:0000313" key="6">
    <source>
        <dbReference type="Proteomes" id="UP000247536"/>
    </source>
</evidence>
<keyword evidence="2" id="KW-0812">Transmembrane</keyword>
<protein>
    <submittedName>
        <fullName evidence="5">Bifunctional diguanylate cyclase/phosphodiesterase</fullName>
    </submittedName>
</protein>